<evidence type="ECO:0000313" key="5">
    <source>
        <dbReference type="EMBL" id="SCY97331.1"/>
    </source>
</evidence>
<dbReference type="GO" id="GO:0009847">
    <property type="term" value="P:spore germination"/>
    <property type="evidence" value="ECO:0007669"/>
    <property type="project" value="InterPro"/>
</dbReference>
<reference evidence="5 6" key="1">
    <citation type="submission" date="2016-10" db="EMBL/GenBank/DDBJ databases">
        <authorList>
            <person name="de Groot N.N."/>
        </authorList>
    </citation>
    <scope>NUCLEOTIDE SEQUENCE [LARGE SCALE GENOMIC DNA]</scope>
    <source>
        <strain evidence="5 6">DSM 18978</strain>
    </source>
</reference>
<organism evidence="5 6">
    <name type="scientific">Alkaliphilus peptidifermentans DSM 18978</name>
    <dbReference type="NCBI Taxonomy" id="1120976"/>
    <lineage>
        <taxon>Bacteria</taxon>
        <taxon>Bacillati</taxon>
        <taxon>Bacillota</taxon>
        <taxon>Clostridia</taxon>
        <taxon>Peptostreptococcales</taxon>
        <taxon>Natronincolaceae</taxon>
        <taxon>Alkaliphilus</taxon>
    </lineage>
</organism>
<evidence type="ECO:0000313" key="6">
    <source>
        <dbReference type="Proteomes" id="UP000198636"/>
    </source>
</evidence>
<dbReference type="InterPro" id="IPR004995">
    <property type="entry name" value="Spore_Ger"/>
</dbReference>
<feature type="transmembrane region" description="Helical" evidence="4">
    <location>
        <begin position="402"/>
        <end position="421"/>
    </location>
</feature>
<keyword evidence="2 4" id="KW-0472">Membrane</keyword>
<dbReference type="PIRSF" id="PIRSF005690">
    <property type="entry name" value="GerBA"/>
    <property type="match status" value="1"/>
</dbReference>
<keyword evidence="4" id="KW-1133">Transmembrane helix</keyword>
<dbReference type="EMBL" id="FMUS01000025">
    <property type="protein sequence ID" value="SCY97331.1"/>
    <property type="molecule type" value="Genomic_DNA"/>
</dbReference>
<dbReference type="PANTHER" id="PTHR22550">
    <property type="entry name" value="SPORE GERMINATION PROTEIN"/>
    <property type="match status" value="1"/>
</dbReference>
<gene>
    <name evidence="5" type="ORF">SAMN03080606_03346</name>
</gene>
<keyword evidence="6" id="KW-1185">Reference proteome</keyword>
<name>A0A1G5KAN8_9FIRM</name>
<sequence length="509" mass="57022">MGFLDGIRASKSQSNNKSKPPNNHFVAKDIVFNVDYLEKRFSDCSDIVFRKIKSNHKTNKDTIVLVFTDGLVEGMSINDGIIKQINLYSQIYNSKKINIDLLQNLLLVNEINRSNNFDEIIENILSGNTALFLEGSDEALILNTRGWESRAVEESSVESVIRGSKDAFVENIRTNTALIRRKLKDPNLKVKDLKVGSRSNTSIAVVYIGDITNQQLLNYVVNKLEEIEIDGIFDSGYIEQLLEENTYSLFPQMQVTERPDKVCANLLEGRMAILVDGSPDALILPIGFIQLFQSPGDYYERLVFANFVRLIRFFGFIIATTFPAIYVAITTFHQEILPTDFVLDIAKSRVEVPFPPIIEVLLMEGTIELLREASDRLPIKIGQTIGIVGAIVIGDAAVRANIVSPTMVVVIAITVIGSYIFPHFSTSYTMRFIRIPMILMAATFGAFGIIITWTWLIYHLCSLNSFGFAYLSPFAPSNLVDMKDAAIRAPLFGLKTRPIPTPKGKKSRK</sequence>
<dbReference type="OrthoDB" id="9772630at2"/>
<dbReference type="Pfam" id="PF03323">
    <property type="entry name" value="GerA"/>
    <property type="match status" value="1"/>
</dbReference>
<dbReference type="GO" id="GO:0016020">
    <property type="term" value="C:membrane"/>
    <property type="evidence" value="ECO:0007669"/>
    <property type="project" value="InterPro"/>
</dbReference>
<feature type="region of interest" description="Disordered" evidence="3">
    <location>
        <begin position="1"/>
        <end position="22"/>
    </location>
</feature>
<dbReference type="InterPro" id="IPR050768">
    <property type="entry name" value="UPF0353/GerABKA_families"/>
</dbReference>
<dbReference type="RefSeq" id="WP_091545771.1">
    <property type="nucleotide sequence ID" value="NZ_FMUS01000025.1"/>
</dbReference>
<evidence type="ECO:0000256" key="3">
    <source>
        <dbReference type="SAM" id="MobiDB-lite"/>
    </source>
</evidence>
<dbReference type="STRING" id="1120976.SAMN03080606_03346"/>
<accession>A0A1G5KAN8</accession>
<proteinExistence type="inferred from homology"/>
<evidence type="ECO:0000256" key="4">
    <source>
        <dbReference type="SAM" id="Phobius"/>
    </source>
</evidence>
<evidence type="ECO:0000256" key="1">
    <source>
        <dbReference type="ARBA" id="ARBA00005278"/>
    </source>
</evidence>
<feature type="transmembrane region" description="Helical" evidence="4">
    <location>
        <begin position="433"/>
        <end position="458"/>
    </location>
</feature>
<protein>
    <submittedName>
        <fullName evidence="5">Spore germination protein KA</fullName>
    </submittedName>
</protein>
<comment type="similarity">
    <text evidence="1">Belongs to the GerABKA family.</text>
</comment>
<evidence type="ECO:0000256" key="2">
    <source>
        <dbReference type="ARBA" id="ARBA00023136"/>
    </source>
</evidence>
<dbReference type="PANTHER" id="PTHR22550:SF5">
    <property type="entry name" value="LEUCINE ZIPPER PROTEIN 4"/>
    <property type="match status" value="1"/>
</dbReference>
<feature type="compositionally biased region" description="Low complexity" evidence="3">
    <location>
        <begin position="10"/>
        <end position="22"/>
    </location>
</feature>
<keyword evidence="4" id="KW-0812">Transmembrane</keyword>
<dbReference type="Proteomes" id="UP000198636">
    <property type="component" value="Unassembled WGS sequence"/>
</dbReference>
<dbReference type="AlphaFoldDB" id="A0A1G5KAN8"/>
<feature type="transmembrane region" description="Helical" evidence="4">
    <location>
        <begin position="310"/>
        <end position="329"/>
    </location>
</feature>